<feature type="region of interest" description="Disordered" evidence="1">
    <location>
        <begin position="17"/>
        <end position="57"/>
    </location>
</feature>
<dbReference type="GO" id="GO:0008933">
    <property type="term" value="F:peptidoglycan lytic transglycosylase activity"/>
    <property type="evidence" value="ECO:0007669"/>
    <property type="project" value="TreeGrafter"/>
</dbReference>
<dbReference type="Gene3D" id="1.10.530.10">
    <property type="match status" value="1"/>
</dbReference>
<organism evidence="3 4">
    <name type="scientific">Agromyces albus</name>
    <dbReference type="NCBI Taxonomy" id="205332"/>
    <lineage>
        <taxon>Bacteria</taxon>
        <taxon>Bacillati</taxon>
        <taxon>Actinomycetota</taxon>
        <taxon>Actinomycetes</taxon>
        <taxon>Micrococcales</taxon>
        <taxon>Microbacteriaceae</taxon>
        <taxon>Agromyces</taxon>
    </lineage>
</organism>
<feature type="domain" description="Transglycosylase SLT" evidence="2">
    <location>
        <begin position="162"/>
        <end position="206"/>
    </location>
</feature>
<evidence type="ECO:0000313" key="3">
    <source>
        <dbReference type="EMBL" id="RXZ66937.1"/>
    </source>
</evidence>
<dbReference type="InterPro" id="IPR043426">
    <property type="entry name" value="MltB-like"/>
</dbReference>
<name>A0A4Q2KQU4_9MICO</name>
<keyword evidence="4" id="KW-1185">Reference proteome</keyword>
<dbReference type="PANTHER" id="PTHR30163:SF8">
    <property type="entry name" value="LYTIC MUREIN TRANSGLYCOSYLASE"/>
    <property type="match status" value="1"/>
</dbReference>
<comment type="caution">
    <text evidence="3">The sequence shown here is derived from an EMBL/GenBank/DDBJ whole genome shotgun (WGS) entry which is preliminary data.</text>
</comment>
<evidence type="ECO:0000259" key="2">
    <source>
        <dbReference type="Pfam" id="PF13406"/>
    </source>
</evidence>
<proteinExistence type="predicted"/>
<dbReference type="GO" id="GO:0009253">
    <property type="term" value="P:peptidoglycan catabolic process"/>
    <property type="evidence" value="ECO:0007669"/>
    <property type="project" value="TreeGrafter"/>
</dbReference>
<dbReference type="EMBL" id="SDPN01000076">
    <property type="protein sequence ID" value="RXZ66937.1"/>
    <property type="molecule type" value="Genomic_DNA"/>
</dbReference>
<dbReference type="InterPro" id="IPR023346">
    <property type="entry name" value="Lysozyme-like_dom_sf"/>
</dbReference>
<evidence type="ECO:0000256" key="1">
    <source>
        <dbReference type="SAM" id="MobiDB-lite"/>
    </source>
</evidence>
<reference evidence="3 4" key="1">
    <citation type="submission" date="2019-01" db="EMBL/GenBank/DDBJ databases">
        <title>Agromyces.</title>
        <authorList>
            <person name="Li J."/>
        </authorList>
    </citation>
    <scope>NUCLEOTIDE SEQUENCE [LARGE SCALE GENOMIC DNA]</scope>
    <source>
        <strain evidence="3 4">DSM 15934</strain>
    </source>
</reference>
<dbReference type="PANTHER" id="PTHR30163">
    <property type="entry name" value="MEMBRANE-BOUND LYTIC MUREIN TRANSGLYCOSYLASE B"/>
    <property type="match status" value="1"/>
</dbReference>
<feature type="region of interest" description="Disordered" evidence="1">
    <location>
        <begin position="135"/>
        <end position="161"/>
    </location>
</feature>
<sequence>MIGGLVTFSEPSVRLAAAPLPDDTVQNPAPPSTDTAAGGSPASSTPARPASSRAGGNSGLVDEGWAIEQASRTGIPLRALLGYAGAELALGAESPDCRMGWSTLAALGHLESGHGTHAGSALGLDGVARPSILGPELDGGDYDRIDDTDSGGIDGTSTTDRAVGPMQFIPSTWATWGSDGNDDGVADPQQIDDAALAAGRYLCEYGDLSDAANWHRAVFAYNHVESYVNAVADVARDYAARTSG</sequence>
<accession>A0A4Q2KQU4</accession>
<dbReference type="AlphaFoldDB" id="A0A4Q2KQU4"/>
<dbReference type="Proteomes" id="UP000293865">
    <property type="component" value="Unassembled WGS sequence"/>
</dbReference>
<dbReference type="OrthoDB" id="9796191at2"/>
<evidence type="ECO:0000313" key="4">
    <source>
        <dbReference type="Proteomes" id="UP000293865"/>
    </source>
</evidence>
<gene>
    <name evidence="3" type="ORF">ESP51_19905</name>
</gene>
<dbReference type="Pfam" id="PF13406">
    <property type="entry name" value="SLT_2"/>
    <property type="match status" value="1"/>
</dbReference>
<dbReference type="SUPFAM" id="SSF53955">
    <property type="entry name" value="Lysozyme-like"/>
    <property type="match status" value="1"/>
</dbReference>
<dbReference type="InterPro" id="IPR031304">
    <property type="entry name" value="SLT_2"/>
</dbReference>
<protein>
    <submittedName>
        <fullName evidence="3">Murein transglycosylase</fullName>
    </submittedName>
</protein>
<feature type="compositionally biased region" description="Low complexity" evidence="1">
    <location>
        <begin position="32"/>
        <end position="55"/>
    </location>
</feature>
<dbReference type="CDD" id="cd13399">
    <property type="entry name" value="Slt35-like"/>
    <property type="match status" value="1"/>
</dbReference>